<evidence type="ECO:0000256" key="5">
    <source>
        <dbReference type="SAM" id="MobiDB-lite"/>
    </source>
</evidence>
<feature type="region of interest" description="Disordered" evidence="5">
    <location>
        <begin position="33"/>
        <end position="168"/>
    </location>
</feature>
<gene>
    <name evidence="7" type="primary">ga14266</name>
    <name evidence="7" type="ORF">PR202_ga14266</name>
</gene>
<evidence type="ECO:0000313" key="8">
    <source>
        <dbReference type="Proteomes" id="UP001054889"/>
    </source>
</evidence>
<dbReference type="InterPro" id="IPR013083">
    <property type="entry name" value="Znf_RING/FYVE/PHD"/>
</dbReference>
<dbReference type="GO" id="GO:0005634">
    <property type="term" value="C:nucleus"/>
    <property type="evidence" value="ECO:0007669"/>
    <property type="project" value="TreeGrafter"/>
</dbReference>
<proteinExistence type="predicted"/>
<reference evidence="7" key="2">
    <citation type="submission" date="2021-12" db="EMBL/GenBank/DDBJ databases">
        <title>Resequencing data analysis of finger millet.</title>
        <authorList>
            <person name="Hatakeyama M."/>
            <person name="Aluri S."/>
            <person name="Balachadran M.T."/>
            <person name="Sivarajan S.R."/>
            <person name="Poveda L."/>
            <person name="Shimizu-Inatsugi R."/>
            <person name="Schlapbach R."/>
            <person name="Sreeman S.M."/>
            <person name="Shimizu K.K."/>
        </authorList>
    </citation>
    <scope>NUCLEOTIDE SEQUENCE</scope>
</reference>
<dbReference type="GO" id="GO:0042393">
    <property type="term" value="F:histone binding"/>
    <property type="evidence" value="ECO:0007669"/>
    <property type="project" value="TreeGrafter"/>
</dbReference>
<evidence type="ECO:0000256" key="3">
    <source>
        <dbReference type="ARBA" id="ARBA00022833"/>
    </source>
</evidence>
<keyword evidence="8" id="KW-1185">Reference proteome</keyword>
<dbReference type="Gene3D" id="3.30.40.10">
    <property type="entry name" value="Zinc/RING finger domain, C3HC4 (zinc finger)"/>
    <property type="match status" value="1"/>
</dbReference>
<keyword evidence="2 4" id="KW-0863">Zinc-finger</keyword>
<dbReference type="PROSITE" id="PS01359">
    <property type="entry name" value="ZF_PHD_1"/>
    <property type="match status" value="1"/>
</dbReference>
<keyword evidence="1" id="KW-0479">Metal-binding</keyword>
<dbReference type="GO" id="GO:0008270">
    <property type="term" value="F:zinc ion binding"/>
    <property type="evidence" value="ECO:0007669"/>
    <property type="project" value="UniProtKB-KW"/>
</dbReference>
<evidence type="ECO:0000256" key="2">
    <source>
        <dbReference type="ARBA" id="ARBA00022771"/>
    </source>
</evidence>
<evidence type="ECO:0000256" key="4">
    <source>
        <dbReference type="PROSITE-ProRule" id="PRU00146"/>
    </source>
</evidence>
<protein>
    <recommendedName>
        <fullName evidence="6">PHD-type domain-containing protein</fullName>
    </recommendedName>
</protein>
<dbReference type="InterPro" id="IPR001965">
    <property type="entry name" value="Znf_PHD"/>
</dbReference>
<keyword evidence="3" id="KW-0862">Zinc</keyword>
<comment type="caution">
    <text evidence="7">The sequence shown here is derived from an EMBL/GenBank/DDBJ whole genome shotgun (WGS) entry which is preliminary data.</text>
</comment>
<accession>A0AAV5CG77</accession>
<dbReference type="InterPro" id="IPR019786">
    <property type="entry name" value="Zinc_finger_PHD-type_CS"/>
</dbReference>
<feature type="compositionally biased region" description="Basic and acidic residues" evidence="5">
    <location>
        <begin position="80"/>
        <end position="90"/>
    </location>
</feature>
<feature type="region of interest" description="Disordered" evidence="5">
    <location>
        <begin position="182"/>
        <end position="214"/>
    </location>
</feature>
<dbReference type="SUPFAM" id="SSF57903">
    <property type="entry name" value="FYVE/PHD zinc finger"/>
    <property type="match status" value="1"/>
</dbReference>
<evidence type="ECO:0000256" key="1">
    <source>
        <dbReference type="ARBA" id="ARBA00022723"/>
    </source>
</evidence>
<dbReference type="GO" id="GO:0003682">
    <property type="term" value="F:chromatin binding"/>
    <property type="evidence" value="ECO:0007669"/>
    <property type="project" value="TreeGrafter"/>
</dbReference>
<dbReference type="Proteomes" id="UP001054889">
    <property type="component" value="Unassembled WGS sequence"/>
</dbReference>
<dbReference type="InterPro" id="IPR019787">
    <property type="entry name" value="Znf_PHD-finger"/>
</dbReference>
<dbReference type="GO" id="GO:0045944">
    <property type="term" value="P:positive regulation of transcription by RNA polymerase II"/>
    <property type="evidence" value="ECO:0007669"/>
    <property type="project" value="TreeGrafter"/>
</dbReference>
<feature type="compositionally biased region" description="Pro residues" evidence="5">
    <location>
        <begin position="60"/>
        <end position="71"/>
    </location>
</feature>
<dbReference type="GO" id="GO:0000977">
    <property type="term" value="F:RNA polymerase II transcription regulatory region sequence-specific DNA binding"/>
    <property type="evidence" value="ECO:0007669"/>
    <property type="project" value="TreeGrafter"/>
</dbReference>
<dbReference type="InterPro" id="IPR059153">
    <property type="entry name" value="NSD_PHD-1st"/>
</dbReference>
<dbReference type="EMBL" id="BQKI01000007">
    <property type="protein sequence ID" value="GJM97346.1"/>
    <property type="molecule type" value="Genomic_DNA"/>
</dbReference>
<dbReference type="FunFam" id="3.30.40.10:FF:000494">
    <property type="entry name" value="Acyl-CoA N-acyltransferase with RING/FYVE/PHD-type zinc finger domain"/>
    <property type="match status" value="1"/>
</dbReference>
<dbReference type="PANTHER" id="PTHR47025:SF2">
    <property type="entry name" value="AUTOIMMUNE REGULATOR"/>
    <property type="match status" value="1"/>
</dbReference>
<dbReference type="InterPro" id="IPR011011">
    <property type="entry name" value="Znf_FYVE_PHD"/>
</dbReference>
<dbReference type="CDD" id="cd15568">
    <property type="entry name" value="PHD5_NSD"/>
    <property type="match status" value="1"/>
</dbReference>
<evidence type="ECO:0000259" key="6">
    <source>
        <dbReference type="PROSITE" id="PS50016"/>
    </source>
</evidence>
<evidence type="ECO:0000313" key="7">
    <source>
        <dbReference type="EMBL" id="GJM97346.1"/>
    </source>
</evidence>
<dbReference type="AlphaFoldDB" id="A0AAV5CG77"/>
<dbReference type="PANTHER" id="PTHR47025">
    <property type="entry name" value="AUTOIMMUNE REGULATOR"/>
    <property type="match status" value="1"/>
</dbReference>
<feature type="compositionally biased region" description="Low complexity" evidence="5">
    <location>
        <begin position="91"/>
        <end position="104"/>
    </location>
</feature>
<organism evidence="7 8">
    <name type="scientific">Eleusine coracana subsp. coracana</name>
    <dbReference type="NCBI Taxonomy" id="191504"/>
    <lineage>
        <taxon>Eukaryota</taxon>
        <taxon>Viridiplantae</taxon>
        <taxon>Streptophyta</taxon>
        <taxon>Embryophyta</taxon>
        <taxon>Tracheophyta</taxon>
        <taxon>Spermatophyta</taxon>
        <taxon>Magnoliopsida</taxon>
        <taxon>Liliopsida</taxon>
        <taxon>Poales</taxon>
        <taxon>Poaceae</taxon>
        <taxon>PACMAD clade</taxon>
        <taxon>Chloridoideae</taxon>
        <taxon>Cynodonteae</taxon>
        <taxon>Eleusininae</taxon>
        <taxon>Eleusine</taxon>
    </lineage>
</organism>
<dbReference type="Pfam" id="PF23011">
    <property type="entry name" value="PHD-1st_NSD"/>
    <property type="match status" value="1"/>
</dbReference>
<dbReference type="SMART" id="SM00249">
    <property type="entry name" value="PHD"/>
    <property type="match status" value="1"/>
</dbReference>
<feature type="compositionally biased region" description="Low complexity" evidence="5">
    <location>
        <begin position="195"/>
        <end position="214"/>
    </location>
</feature>
<dbReference type="PROSITE" id="PS50016">
    <property type="entry name" value="ZF_PHD_2"/>
    <property type="match status" value="1"/>
</dbReference>
<feature type="domain" description="PHD-type" evidence="6">
    <location>
        <begin position="339"/>
        <end position="384"/>
    </location>
</feature>
<sequence>MEEAGGGDSFVLRSGVRSGLKREFAFAIASQAALEPLGRTRRSSRTLLLNTPKPKRPRRPSPPSPPSPANPPNLEEEEQEKEKEKEHEQEQQSSGPVLALMAAAPPSPQPPPSTTMDADVDPTPHVHPMETMESSPRRITRSMLLKPPPPPPPDNGNAKEEAGPPPESQALRRFTRSLLPKDAKADHSNNDDDLSGTTTASNSSSSPSTTSINKSTSVLHANKIPTNLKALLATGLLEGQPVKYIMRKGKGCVLGLVSASSTSGSYQAYRYTVLLFFMQRPKKGTDVGYYVGGKSTIQDLILQLLHCSYHNIYMSNGVSLHELSISLSKGQKMSSRQSDDLCSICSDGGQLLLCDTCPRAFHRECVGLSAMPKGTWCCRYCENRQQRESCLAYNNNAIAAGRIEGVDPLEQIFTRSIRIATTLETGFGGCALCK</sequence>
<name>A0AAV5CG77_ELECO</name>
<reference evidence="7" key="1">
    <citation type="journal article" date="2018" name="DNA Res.">
        <title>Multiple hybrid de novo genome assembly of finger millet, an orphan allotetraploid crop.</title>
        <authorList>
            <person name="Hatakeyama M."/>
            <person name="Aluri S."/>
            <person name="Balachadran M.T."/>
            <person name="Sivarajan S.R."/>
            <person name="Patrignani A."/>
            <person name="Gruter S."/>
            <person name="Poveda L."/>
            <person name="Shimizu-Inatsugi R."/>
            <person name="Baeten J."/>
            <person name="Francoijs K.J."/>
            <person name="Nataraja K.N."/>
            <person name="Reddy Y.A.N."/>
            <person name="Phadnis S."/>
            <person name="Ravikumar R.L."/>
            <person name="Schlapbach R."/>
            <person name="Sreeman S.M."/>
            <person name="Shimizu K.K."/>
        </authorList>
    </citation>
    <scope>NUCLEOTIDE SEQUENCE</scope>
</reference>